<dbReference type="AlphaFoldDB" id="A0A0F9TTZ1"/>
<accession>A0A0F9TTZ1</accession>
<reference evidence="1" key="1">
    <citation type="journal article" date="2015" name="Nature">
        <title>Complex archaea that bridge the gap between prokaryotes and eukaryotes.</title>
        <authorList>
            <person name="Spang A."/>
            <person name="Saw J.H."/>
            <person name="Jorgensen S.L."/>
            <person name="Zaremba-Niedzwiedzka K."/>
            <person name="Martijn J."/>
            <person name="Lind A.E."/>
            <person name="van Eijk R."/>
            <person name="Schleper C."/>
            <person name="Guy L."/>
            <person name="Ettema T.J."/>
        </authorList>
    </citation>
    <scope>NUCLEOTIDE SEQUENCE</scope>
</reference>
<sequence>MSDFEYYGTKWEVGRQECLSHEGHCYTSDIFRLGDEGCSFEEKNSEGISSGEDYKREGVRYCKHCGCRQIGYSPKPAIRWLTIKEPSQWRVTLD</sequence>
<organism evidence="1">
    <name type="scientific">marine sediment metagenome</name>
    <dbReference type="NCBI Taxonomy" id="412755"/>
    <lineage>
        <taxon>unclassified sequences</taxon>
        <taxon>metagenomes</taxon>
        <taxon>ecological metagenomes</taxon>
    </lineage>
</organism>
<protein>
    <submittedName>
        <fullName evidence="1">Uncharacterized protein</fullName>
    </submittedName>
</protein>
<name>A0A0F9TTZ1_9ZZZZ</name>
<gene>
    <name evidence="1" type="ORF">LCGC14_0349540</name>
</gene>
<dbReference type="EMBL" id="LAZR01000262">
    <property type="protein sequence ID" value="KKN78422.1"/>
    <property type="molecule type" value="Genomic_DNA"/>
</dbReference>
<comment type="caution">
    <text evidence="1">The sequence shown here is derived from an EMBL/GenBank/DDBJ whole genome shotgun (WGS) entry which is preliminary data.</text>
</comment>
<proteinExistence type="predicted"/>
<evidence type="ECO:0000313" key="1">
    <source>
        <dbReference type="EMBL" id="KKN78422.1"/>
    </source>
</evidence>